<dbReference type="OrthoDB" id="454733at2"/>
<dbReference type="HOGENOM" id="CLU_136180_1_0_3"/>
<gene>
    <name evidence="1" type="ORF">Mic7113_0537</name>
</gene>
<protein>
    <submittedName>
        <fullName evidence="1">KGK domain protein</fullName>
    </submittedName>
</protein>
<dbReference type="AlphaFoldDB" id="K9W7U1"/>
<reference evidence="1 2" key="1">
    <citation type="submission" date="2012-06" db="EMBL/GenBank/DDBJ databases">
        <title>Finished chromosome of genome of Microcoleus sp. PCC 7113.</title>
        <authorList>
            <consortium name="US DOE Joint Genome Institute"/>
            <person name="Gugger M."/>
            <person name="Coursin T."/>
            <person name="Rippka R."/>
            <person name="Tandeau De Marsac N."/>
            <person name="Huntemann M."/>
            <person name="Wei C.-L."/>
            <person name="Han J."/>
            <person name="Detter J.C."/>
            <person name="Han C."/>
            <person name="Tapia R."/>
            <person name="Chen A."/>
            <person name="Kyrpides N."/>
            <person name="Mavromatis K."/>
            <person name="Markowitz V."/>
            <person name="Szeto E."/>
            <person name="Ivanova N."/>
            <person name="Pagani I."/>
            <person name="Pati A."/>
            <person name="Goodwin L."/>
            <person name="Nordberg H.P."/>
            <person name="Cantor M.N."/>
            <person name="Hua S.X."/>
            <person name="Woyke T."/>
            <person name="Kerfeld C.A."/>
        </authorList>
    </citation>
    <scope>NUCLEOTIDE SEQUENCE [LARGE SCALE GENOMIC DNA]</scope>
    <source>
        <strain evidence="1 2">PCC 7113</strain>
    </source>
</reference>
<proteinExistence type="predicted"/>
<evidence type="ECO:0000313" key="2">
    <source>
        <dbReference type="Proteomes" id="UP000010471"/>
    </source>
</evidence>
<accession>K9W7U1</accession>
<organism evidence="1 2">
    <name type="scientific">Allocoleopsis franciscana PCC 7113</name>
    <dbReference type="NCBI Taxonomy" id="1173027"/>
    <lineage>
        <taxon>Bacteria</taxon>
        <taxon>Bacillati</taxon>
        <taxon>Cyanobacteriota</taxon>
        <taxon>Cyanophyceae</taxon>
        <taxon>Coleofasciculales</taxon>
        <taxon>Coleofasciculaceae</taxon>
        <taxon>Allocoleopsis</taxon>
        <taxon>Allocoleopsis franciscana</taxon>
    </lineage>
</organism>
<dbReference type="EMBL" id="CP003630">
    <property type="protein sequence ID" value="AFZ16455.1"/>
    <property type="molecule type" value="Genomic_DNA"/>
</dbReference>
<keyword evidence="2" id="KW-1185">Reference proteome</keyword>
<dbReference type="KEGG" id="mic:Mic7113_0537"/>
<dbReference type="InterPro" id="IPR014971">
    <property type="entry name" value="KGK"/>
</dbReference>
<dbReference type="Pfam" id="PF08872">
    <property type="entry name" value="KGK"/>
    <property type="match status" value="1"/>
</dbReference>
<evidence type="ECO:0000313" key="1">
    <source>
        <dbReference type="EMBL" id="AFZ16455.1"/>
    </source>
</evidence>
<name>K9W7U1_9CYAN</name>
<dbReference type="RefSeq" id="WP_015180619.1">
    <property type="nucleotide sequence ID" value="NC_019738.1"/>
</dbReference>
<sequence>MVKRHELLENNAIVSVKAFDLILMPHVTFKMSEFIERLGAVLGISGDKWRRWGFEGVESEILSPGKGWRKGTIRLTLEFLPDESELEVTEINKEIEQPESPLDDIRRMINENS</sequence>
<dbReference type="Proteomes" id="UP000010471">
    <property type="component" value="Chromosome"/>
</dbReference>
<dbReference type="STRING" id="1173027.Mic7113_0537"/>